<dbReference type="Proteomes" id="UP000054564">
    <property type="component" value="Unassembled WGS sequence"/>
</dbReference>
<comment type="caution">
    <text evidence="1">The sequence shown here is derived from an EMBL/GenBank/DDBJ whole genome shotgun (WGS) entry which is preliminary data.</text>
</comment>
<dbReference type="EMBL" id="AJIL01000030">
    <property type="protein sequence ID" value="KNF01289.1"/>
    <property type="molecule type" value="Genomic_DNA"/>
</dbReference>
<proteinExistence type="predicted"/>
<evidence type="ECO:0000313" key="2">
    <source>
        <dbReference type="Proteomes" id="UP000054564"/>
    </source>
</evidence>
<name>A0A0L0VPT3_9BASI</name>
<reference evidence="2" key="1">
    <citation type="submission" date="2014-03" db="EMBL/GenBank/DDBJ databases">
        <title>The Genome Sequence of Puccinia striiformis f. sp. tritici PST-78.</title>
        <authorList>
            <consortium name="The Broad Institute Genome Sequencing Platform"/>
            <person name="Cuomo C."/>
            <person name="Hulbert S."/>
            <person name="Chen X."/>
            <person name="Walker B."/>
            <person name="Young S.K."/>
            <person name="Zeng Q."/>
            <person name="Gargeya S."/>
            <person name="Fitzgerald M."/>
            <person name="Haas B."/>
            <person name="Abouelleil A."/>
            <person name="Alvarado L."/>
            <person name="Arachchi H.M."/>
            <person name="Berlin A.M."/>
            <person name="Chapman S.B."/>
            <person name="Goldberg J."/>
            <person name="Griggs A."/>
            <person name="Gujja S."/>
            <person name="Hansen M."/>
            <person name="Howarth C."/>
            <person name="Imamovic A."/>
            <person name="Larimer J."/>
            <person name="McCowan C."/>
            <person name="Montmayeur A."/>
            <person name="Murphy C."/>
            <person name="Neiman D."/>
            <person name="Pearson M."/>
            <person name="Priest M."/>
            <person name="Roberts A."/>
            <person name="Saif S."/>
            <person name="Shea T."/>
            <person name="Sisk P."/>
            <person name="Sykes S."/>
            <person name="Wortman J."/>
            <person name="Nusbaum C."/>
            <person name="Birren B."/>
        </authorList>
    </citation>
    <scope>NUCLEOTIDE SEQUENCE [LARGE SCALE GENOMIC DNA]</scope>
    <source>
        <strain evidence="2">race PST-78</strain>
    </source>
</reference>
<evidence type="ECO:0000313" key="1">
    <source>
        <dbReference type="EMBL" id="KNF01289.1"/>
    </source>
</evidence>
<dbReference type="AlphaFoldDB" id="A0A0L0VPT3"/>
<keyword evidence="2" id="KW-1185">Reference proteome</keyword>
<protein>
    <submittedName>
        <fullName evidence="1">Uncharacterized protein</fullName>
    </submittedName>
</protein>
<organism evidence="1 2">
    <name type="scientific">Puccinia striiformis f. sp. tritici PST-78</name>
    <dbReference type="NCBI Taxonomy" id="1165861"/>
    <lineage>
        <taxon>Eukaryota</taxon>
        <taxon>Fungi</taxon>
        <taxon>Dikarya</taxon>
        <taxon>Basidiomycota</taxon>
        <taxon>Pucciniomycotina</taxon>
        <taxon>Pucciniomycetes</taxon>
        <taxon>Pucciniales</taxon>
        <taxon>Pucciniaceae</taxon>
        <taxon>Puccinia</taxon>
    </lineage>
</organism>
<gene>
    <name evidence="1" type="ORF">PSTG_05386</name>
</gene>
<accession>A0A0L0VPT3</accession>
<sequence>MAETGFTISYTQHGEKRYQCQTCGGHLMAYTENHESSPAHLRAVAKRKAELEMFQKDFTNITTNVVPPFTTLTPSAVSPTGDMEIDDPGPQHEPFDHEVEESQQEYPVLHSDSDVGFGSESDCSGVEDVQPVNWTEFLLYHSNPVNQPEIAENAMVPSKAAWAPFRSQEHLPAAEVTPFYQRYSTTPLGFCSKIKEEHQDAAQFSSQGNHQCVE</sequence>